<comment type="caution">
    <text evidence="13">The sequence shown here is derived from an EMBL/GenBank/DDBJ whole genome shotgun (WGS) entry which is preliminary data.</text>
</comment>
<dbReference type="AlphaFoldDB" id="A0AAN7V4Q8"/>
<dbReference type="Proteomes" id="UP001329430">
    <property type="component" value="Chromosome 7"/>
</dbReference>
<accession>A0AAN7V4Q8</accession>
<keyword evidence="6 11" id="KW-0694">RNA-binding</keyword>
<evidence type="ECO:0000256" key="4">
    <source>
        <dbReference type="ARBA" id="ARBA00022679"/>
    </source>
</evidence>
<keyword evidence="8" id="KW-0496">Mitochondrion</keyword>
<evidence type="ECO:0000256" key="11">
    <source>
        <dbReference type="PROSITE-ProRule" id="PRU01023"/>
    </source>
</evidence>
<comment type="caution">
    <text evidence="11">Lacks conserved residue(s) required for the propagation of feature annotation.</text>
</comment>
<dbReference type="PANTHER" id="PTHR22808:SF3">
    <property type="entry name" value="5-METHYLCYTOSINE RRNA METHYLTRANSFERASE NSUN4"/>
    <property type="match status" value="1"/>
</dbReference>
<keyword evidence="5 11" id="KW-0949">S-adenosyl-L-methionine</keyword>
<feature type="binding site" evidence="11">
    <location>
        <position position="349"/>
    </location>
    <ligand>
        <name>S-adenosyl-L-methionine</name>
        <dbReference type="ChEBI" id="CHEBI:59789"/>
    </ligand>
</feature>
<feature type="binding site" evidence="11">
    <location>
        <position position="298"/>
    </location>
    <ligand>
        <name>S-adenosyl-L-methionine</name>
        <dbReference type="ChEBI" id="CHEBI:59789"/>
    </ligand>
</feature>
<evidence type="ECO:0000256" key="6">
    <source>
        <dbReference type="ARBA" id="ARBA00022884"/>
    </source>
</evidence>
<keyword evidence="14" id="KW-1185">Reference proteome</keyword>
<dbReference type="GO" id="GO:0003723">
    <property type="term" value="F:RNA binding"/>
    <property type="evidence" value="ECO:0007669"/>
    <property type="project" value="UniProtKB-UniRule"/>
</dbReference>
<comment type="catalytic activity">
    <reaction evidence="10">
        <text>a cytidine in rRNA + S-adenosyl-L-methionine = a 5-methylcytidine in rRNA + S-adenosyl-L-homocysteine + H(+)</text>
        <dbReference type="Rhea" id="RHEA:61484"/>
        <dbReference type="Rhea" id="RHEA-COMP:15836"/>
        <dbReference type="Rhea" id="RHEA-COMP:15837"/>
        <dbReference type="ChEBI" id="CHEBI:15378"/>
        <dbReference type="ChEBI" id="CHEBI:57856"/>
        <dbReference type="ChEBI" id="CHEBI:59789"/>
        <dbReference type="ChEBI" id="CHEBI:74483"/>
        <dbReference type="ChEBI" id="CHEBI:82748"/>
    </reaction>
</comment>
<evidence type="ECO:0000259" key="12">
    <source>
        <dbReference type="PROSITE" id="PS51686"/>
    </source>
</evidence>
<evidence type="ECO:0000256" key="1">
    <source>
        <dbReference type="ARBA" id="ARBA00004173"/>
    </source>
</evidence>
<feature type="binding site" evidence="11">
    <location>
        <begin position="275"/>
        <end position="281"/>
    </location>
    <ligand>
        <name>S-adenosyl-L-methionine</name>
        <dbReference type="ChEBI" id="CHEBI:59789"/>
    </ligand>
</feature>
<evidence type="ECO:0000256" key="2">
    <source>
        <dbReference type="ARBA" id="ARBA00022552"/>
    </source>
</evidence>
<keyword evidence="3 11" id="KW-0489">Methyltransferase</keyword>
<keyword evidence="7" id="KW-0809">Transit peptide</keyword>
<reference evidence="13 14" key="1">
    <citation type="journal article" date="2024" name="Insects">
        <title>An Improved Chromosome-Level Genome Assembly of the Firefly Pyrocoelia pectoralis.</title>
        <authorList>
            <person name="Fu X."/>
            <person name="Meyer-Rochow V.B."/>
            <person name="Ballantyne L."/>
            <person name="Zhu X."/>
        </authorList>
    </citation>
    <scope>NUCLEOTIDE SEQUENCE [LARGE SCALE GENOMIC DNA]</scope>
    <source>
        <strain evidence="13">XCY_ONT2</strain>
    </source>
</reference>
<evidence type="ECO:0000256" key="8">
    <source>
        <dbReference type="ARBA" id="ARBA00023128"/>
    </source>
</evidence>
<protein>
    <recommendedName>
        <fullName evidence="9">NOL1/NOP2/Sun domain family member 4</fullName>
    </recommendedName>
</protein>
<dbReference type="PANTHER" id="PTHR22808">
    <property type="entry name" value="NCL1 YEAST -RELATED NOL1/NOP2/FMU SUN DOMAIN-CONTAINING"/>
    <property type="match status" value="1"/>
</dbReference>
<keyword evidence="4 11" id="KW-0808">Transferase</keyword>
<evidence type="ECO:0000313" key="13">
    <source>
        <dbReference type="EMBL" id="KAK5641965.1"/>
    </source>
</evidence>
<dbReference type="InterPro" id="IPR023267">
    <property type="entry name" value="RCMT"/>
</dbReference>
<dbReference type="EMBL" id="JAVRBK010000007">
    <property type="protein sequence ID" value="KAK5641965.1"/>
    <property type="molecule type" value="Genomic_DNA"/>
</dbReference>
<dbReference type="Gene3D" id="6.20.240.40">
    <property type="match status" value="1"/>
</dbReference>
<evidence type="ECO:0000256" key="5">
    <source>
        <dbReference type="ARBA" id="ARBA00022691"/>
    </source>
</evidence>
<sequence length="480" mass="55393">MLKIIYQNKLEKTCYRFFTRNKHKATHWSVIRKKNRPSDKAMEHFDDFYKDVFGSHWLNIRKGLLGVQKYVAVINNYSNTEVSIDALEKDGALNMRTLYTLEKDNITEMLLKKKSLRYLDNLLKQENGEIQHHNPTLPAITPTENKTLSLEASLSTAIIDSSRLVSITDSVSVASLSHFIPTTKIKGMEDFVPESDHYRYFDNGTPLQARVEKEFNLHFPEHLNIYCYEEDNFSTFKSPKRDITDVYNYYIMDGGSVLPVLALDLKPGHRFLDMCAAPGGKSFIALQTLYPNYVVCNDVSISRVNRILSVLEQYFYDLDERWFKQNRIKVTQVDGRSIDKGNFDRILVDVPCTTDRHSLTDNDNNIFKPGRIKERLKLPELQSALLVNALKLVEKGGVVVYSTCSLSPIQNDGVVHMALKQIWEETNREIVIKDLGPALAPFRNVYKFANQKFMKYGHLVIPFVKQNYGPTYFCKLQRIT</sequence>
<dbReference type="InterPro" id="IPR001678">
    <property type="entry name" value="MeTrfase_RsmB-F_NOP2_dom"/>
</dbReference>
<feature type="active site" description="Nucleophile" evidence="11">
    <location>
        <position position="404"/>
    </location>
</feature>
<dbReference type="PROSITE" id="PS51686">
    <property type="entry name" value="SAM_MT_RSMB_NOP"/>
    <property type="match status" value="1"/>
</dbReference>
<dbReference type="FunFam" id="3.40.50.150:FF:000055">
    <property type="entry name" value="5-methylcytosine rRNA methyltransferase NSUN4"/>
    <property type="match status" value="1"/>
</dbReference>
<comment type="subcellular location">
    <subcellularLocation>
        <location evidence="1">Mitochondrion</location>
    </subcellularLocation>
</comment>
<dbReference type="GO" id="GO:0031167">
    <property type="term" value="P:rRNA methylation"/>
    <property type="evidence" value="ECO:0007669"/>
    <property type="project" value="TreeGrafter"/>
</dbReference>
<gene>
    <name evidence="13" type="ORF">RI129_010512</name>
</gene>
<feature type="domain" description="SAM-dependent MTase RsmB/NOP-type" evidence="12">
    <location>
        <begin position="171"/>
        <end position="479"/>
    </location>
</feature>
<dbReference type="GO" id="GO:0005762">
    <property type="term" value="C:mitochondrial large ribosomal subunit"/>
    <property type="evidence" value="ECO:0007669"/>
    <property type="project" value="TreeGrafter"/>
</dbReference>
<dbReference type="Pfam" id="PF01189">
    <property type="entry name" value="Methyltr_RsmB-F"/>
    <property type="match status" value="1"/>
</dbReference>
<comment type="similarity">
    <text evidence="11">Belongs to the class I-like SAM-binding methyltransferase superfamily. RsmB/NOP family.</text>
</comment>
<name>A0AAN7V4Q8_9COLE</name>
<dbReference type="GO" id="GO:0008173">
    <property type="term" value="F:RNA methyltransferase activity"/>
    <property type="evidence" value="ECO:0007669"/>
    <property type="project" value="InterPro"/>
</dbReference>
<dbReference type="InterPro" id="IPR049560">
    <property type="entry name" value="MeTrfase_RsmB-F_NOP2_cat"/>
</dbReference>
<evidence type="ECO:0000313" key="14">
    <source>
        <dbReference type="Proteomes" id="UP001329430"/>
    </source>
</evidence>
<evidence type="ECO:0000256" key="3">
    <source>
        <dbReference type="ARBA" id="ARBA00022603"/>
    </source>
</evidence>
<keyword evidence="2" id="KW-0698">rRNA processing</keyword>
<dbReference type="SUPFAM" id="SSF53335">
    <property type="entry name" value="S-adenosyl-L-methionine-dependent methyltransferases"/>
    <property type="match status" value="1"/>
</dbReference>
<evidence type="ECO:0000256" key="9">
    <source>
        <dbReference type="ARBA" id="ARBA00042050"/>
    </source>
</evidence>
<organism evidence="13 14">
    <name type="scientific">Pyrocoelia pectoralis</name>
    <dbReference type="NCBI Taxonomy" id="417401"/>
    <lineage>
        <taxon>Eukaryota</taxon>
        <taxon>Metazoa</taxon>
        <taxon>Ecdysozoa</taxon>
        <taxon>Arthropoda</taxon>
        <taxon>Hexapoda</taxon>
        <taxon>Insecta</taxon>
        <taxon>Pterygota</taxon>
        <taxon>Neoptera</taxon>
        <taxon>Endopterygota</taxon>
        <taxon>Coleoptera</taxon>
        <taxon>Polyphaga</taxon>
        <taxon>Elateriformia</taxon>
        <taxon>Elateroidea</taxon>
        <taxon>Lampyridae</taxon>
        <taxon>Lampyrinae</taxon>
        <taxon>Pyrocoelia</taxon>
    </lineage>
</organism>
<dbReference type="Gene3D" id="3.40.50.150">
    <property type="entry name" value="Vaccinia Virus protein VP39"/>
    <property type="match status" value="1"/>
</dbReference>
<proteinExistence type="inferred from homology"/>
<dbReference type="PRINTS" id="PR02008">
    <property type="entry name" value="RCMTFAMILY"/>
</dbReference>
<evidence type="ECO:0000256" key="7">
    <source>
        <dbReference type="ARBA" id="ARBA00022946"/>
    </source>
</evidence>
<evidence type="ECO:0000256" key="10">
    <source>
        <dbReference type="ARBA" id="ARBA00049302"/>
    </source>
</evidence>
<dbReference type="InterPro" id="IPR029063">
    <property type="entry name" value="SAM-dependent_MTases_sf"/>
</dbReference>